<dbReference type="PROSITE" id="PS50994">
    <property type="entry name" value="INTEGRASE"/>
    <property type="match status" value="1"/>
</dbReference>
<dbReference type="Pfam" id="PF00665">
    <property type="entry name" value="rve"/>
    <property type="match status" value="1"/>
</dbReference>
<name>A0A6L2JNE2_TANCI</name>
<dbReference type="InterPro" id="IPR036397">
    <property type="entry name" value="RNaseH_sf"/>
</dbReference>
<evidence type="ECO:0000313" key="2">
    <source>
        <dbReference type="EMBL" id="GEU38137.1"/>
    </source>
</evidence>
<dbReference type="GO" id="GO:0003676">
    <property type="term" value="F:nucleic acid binding"/>
    <property type="evidence" value="ECO:0007669"/>
    <property type="project" value="InterPro"/>
</dbReference>
<accession>A0A6L2JNE2</accession>
<organism evidence="2">
    <name type="scientific">Tanacetum cinerariifolium</name>
    <name type="common">Dalmatian daisy</name>
    <name type="synonym">Chrysanthemum cinerariifolium</name>
    <dbReference type="NCBI Taxonomy" id="118510"/>
    <lineage>
        <taxon>Eukaryota</taxon>
        <taxon>Viridiplantae</taxon>
        <taxon>Streptophyta</taxon>
        <taxon>Embryophyta</taxon>
        <taxon>Tracheophyta</taxon>
        <taxon>Spermatophyta</taxon>
        <taxon>Magnoliopsida</taxon>
        <taxon>eudicotyledons</taxon>
        <taxon>Gunneridae</taxon>
        <taxon>Pentapetalae</taxon>
        <taxon>asterids</taxon>
        <taxon>campanulids</taxon>
        <taxon>Asterales</taxon>
        <taxon>Asteraceae</taxon>
        <taxon>Asteroideae</taxon>
        <taxon>Anthemideae</taxon>
        <taxon>Anthemidinae</taxon>
        <taxon>Tanacetum</taxon>
    </lineage>
</organism>
<dbReference type="PANTHER" id="PTHR42648:SF21">
    <property type="entry name" value="CYSTEINE-RICH RLK (RECEPTOR-LIKE PROTEIN KINASE) 8"/>
    <property type="match status" value="1"/>
</dbReference>
<dbReference type="SUPFAM" id="SSF53098">
    <property type="entry name" value="Ribonuclease H-like"/>
    <property type="match status" value="1"/>
</dbReference>
<sequence>MDSRLVVLVFNQEDDPIDCLNKAMAFLIVVASLRFPSTNNQLRTYSNLRNQATIQDDKTQDLNAYDSECDDVSNAKAVLMANLSNYGSDVITEVPHHEPYHTDMDIQSVHAVQGFEQTPVADFTDNEITKPQAFYDDTYKQALGYQNPFYLKKAQRIKPTLYNGNVIPSQHAACLMIDDEKTLILEEKKLFLENDQLLQKIISQDVMICVMISTPVFDDVHLEMQSSESCVKCMNLDAKLLNKQNAYNDISKSYSQLEKHCISLELTMQLNQENFQKDSLTNNKNALEILKYFENNDLKAQLQAKDTTTCKLKEHIKSMRENDKEEKVKYEMNEVETINIGLKHSVAKLLFENEHLYKEIKHLKSIYKDQFNSIKKTRALSKEHGDSLIAQLNSKSLENAILKCCPDFSLVYGLRMLTTYDRESLLAHELPCALGKSKKSSHQLKAKDTNQEKLYLLDMDLCGPMRVESINGKNYILVIVDDYSRFTWVKFLRSKDESLEAIIKCIKNIQVRLNATIRNVKTYNGTEFINQTLRDFYENVSISHQTSIARTPRQNGVVER</sequence>
<feature type="domain" description="Integrase catalytic" evidence="1">
    <location>
        <begin position="449"/>
        <end position="560"/>
    </location>
</feature>
<comment type="caution">
    <text evidence="2">The sequence shown here is derived from an EMBL/GenBank/DDBJ whole genome shotgun (WGS) entry which is preliminary data.</text>
</comment>
<reference evidence="2" key="1">
    <citation type="journal article" date="2019" name="Sci. Rep.">
        <title>Draft genome of Tanacetum cinerariifolium, the natural source of mosquito coil.</title>
        <authorList>
            <person name="Yamashiro T."/>
            <person name="Shiraishi A."/>
            <person name="Satake H."/>
            <person name="Nakayama K."/>
        </authorList>
    </citation>
    <scope>NUCLEOTIDE SEQUENCE</scope>
</reference>
<dbReference type="InterPro" id="IPR001584">
    <property type="entry name" value="Integrase_cat-core"/>
</dbReference>
<protein>
    <submittedName>
        <fullName evidence="2">Ribonuclease H-like domain-containing protein</fullName>
    </submittedName>
</protein>
<proteinExistence type="predicted"/>
<evidence type="ECO:0000259" key="1">
    <source>
        <dbReference type="PROSITE" id="PS50994"/>
    </source>
</evidence>
<dbReference type="InterPro" id="IPR039537">
    <property type="entry name" value="Retrotran_Ty1/copia-like"/>
</dbReference>
<dbReference type="GO" id="GO:0015074">
    <property type="term" value="P:DNA integration"/>
    <property type="evidence" value="ECO:0007669"/>
    <property type="project" value="InterPro"/>
</dbReference>
<dbReference type="PANTHER" id="PTHR42648">
    <property type="entry name" value="TRANSPOSASE, PUTATIVE-RELATED"/>
    <property type="match status" value="1"/>
</dbReference>
<dbReference type="Gene3D" id="3.30.420.10">
    <property type="entry name" value="Ribonuclease H-like superfamily/Ribonuclease H"/>
    <property type="match status" value="1"/>
</dbReference>
<gene>
    <name evidence="2" type="ORF">Tci_010115</name>
</gene>
<dbReference type="AlphaFoldDB" id="A0A6L2JNE2"/>
<dbReference type="InterPro" id="IPR012337">
    <property type="entry name" value="RNaseH-like_sf"/>
</dbReference>
<dbReference type="EMBL" id="BKCJ010001016">
    <property type="protein sequence ID" value="GEU38137.1"/>
    <property type="molecule type" value="Genomic_DNA"/>
</dbReference>